<evidence type="ECO:0000313" key="2">
    <source>
        <dbReference type="EMBL" id="GAF82680.1"/>
    </source>
</evidence>
<accession>X0U2I7</accession>
<keyword evidence="1" id="KW-0812">Transmembrane</keyword>
<organism evidence="2">
    <name type="scientific">marine sediment metagenome</name>
    <dbReference type="NCBI Taxonomy" id="412755"/>
    <lineage>
        <taxon>unclassified sequences</taxon>
        <taxon>metagenomes</taxon>
        <taxon>ecological metagenomes</taxon>
    </lineage>
</organism>
<keyword evidence="1" id="KW-0472">Membrane</keyword>
<dbReference type="EMBL" id="BARS01002199">
    <property type="protein sequence ID" value="GAF82680.1"/>
    <property type="molecule type" value="Genomic_DNA"/>
</dbReference>
<name>X0U2I7_9ZZZZ</name>
<feature type="transmembrane region" description="Helical" evidence="1">
    <location>
        <begin position="6"/>
        <end position="24"/>
    </location>
</feature>
<keyword evidence="1" id="KW-1133">Transmembrane helix</keyword>
<evidence type="ECO:0000256" key="1">
    <source>
        <dbReference type="SAM" id="Phobius"/>
    </source>
</evidence>
<comment type="caution">
    <text evidence="2">The sequence shown here is derived from an EMBL/GenBank/DDBJ whole genome shotgun (WGS) entry which is preliminary data.</text>
</comment>
<reference evidence="2" key="1">
    <citation type="journal article" date="2014" name="Front. Microbiol.">
        <title>High frequency of phylogenetically diverse reductive dehalogenase-homologous genes in deep subseafloor sedimentary metagenomes.</title>
        <authorList>
            <person name="Kawai M."/>
            <person name="Futagami T."/>
            <person name="Toyoda A."/>
            <person name="Takaki Y."/>
            <person name="Nishi S."/>
            <person name="Hori S."/>
            <person name="Arai W."/>
            <person name="Tsubouchi T."/>
            <person name="Morono Y."/>
            <person name="Uchiyama I."/>
            <person name="Ito T."/>
            <person name="Fujiyama A."/>
            <person name="Inagaki F."/>
            <person name="Takami H."/>
        </authorList>
    </citation>
    <scope>NUCLEOTIDE SEQUENCE</scope>
    <source>
        <strain evidence="2">Expedition CK06-06</strain>
    </source>
</reference>
<dbReference type="AlphaFoldDB" id="X0U2I7"/>
<protein>
    <submittedName>
        <fullName evidence="2">Uncharacterized protein</fullName>
    </submittedName>
</protein>
<gene>
    <name evidence="2" type="ORF">S01H1_04134</name>
</gene>
<proteinExistence type="predicted"/>
<sequence>MDIGTGIPIGSFILVAGGIVLRIMPTKSNKELEKLKENIIYEDRFVEFKDGLNGRLDTIEKGVSSIRELLMKEKQ</sequence>